<sequence length="220" mass="25410">MVLIKARYIFPLVSVILLSTQPVFGNDLKAIYNDGKYTLKNLPEENSSKVTGNHATEGYNQGEKDSSFENFDTPPIIIESDVEGLDDSICSRLSGYMDEYEHDLSEYRNDMRAEIESERYKQSQKDKGEPSREFEEFAQDVAKIVDDFQKNIENCFKNDDQGFIPERIRANNFRVLSENMGFIYDNKKNTYSVGDVNPARVYKALSEYNFPKNYVSETDF</sequence>
<evidence type="ECO:0000313" key="4">
    <source>
        <dbReference type="Proteomes" id="UP000187455"/>
    </source>
</evidence>
<evidence type="ECO:0000313" key="3">
    <source>
        <dbReference type="EMBL" id="OLY84990.1"/>
    </source>
</evidence>
<reference evidence="3 4" key="1">
    <citation type="journal article" date="2016" name="Mol. Biol. Evol.">
        <title>Genome-Wide Survey of Gut Fungi (Harpellales) Reveals the First Horizontally Transferred Ubiquitin Gene from a Mosquito Host.</title>
        <authorList>
            <person name="Wang Y."/>
            <person name="White M.M."/>
            <person name="Kvist S."/>
            <person name="Moncalvo J.M."/>
        </authorList>
    </citation>
    <scope>NUCLEOTIDE SEQUENCE [LARGE SCALE GENOMIC DNA]</scope>
    <source>
        <strain evidence="3 4">ALG-7-W6</strain>
    </source>
</reference>
<feature type="chain" id="PRO_5011960652" evidence="2">
    <location>
        <begin position="26"/>
        <end position="220"/>
    </location>
</feature>
<organism evidence="3 4">
    <name type="scientific">Smittium mucronatum</name>
    <dbReference type="NCBI Taxonomy" id="133383"/>
    <lineage>
        <taxon>Eukaryota</taxon>
        <taxon>Fungi</taxon>
        <taxon>Fungi incertae sedis</taxon>
        <taxon>Zoopagomycota</taxon>
        <taxon>Kickxellomycotina</taxon>
        <taxon>Harpellomycetes</taxon>
        <taxon>Harpellales</taxon>
        <taxon>Legeriomycetaceae</taxon>
        <taxon>Smittium</taxon>
    </lineage>
</organism>
<dbReference type="Proteomes" id="UP000187455">
    <property type="component" value="Unassembled WGS sequence"/>
</dbReference>
<comment type="caution">
    <text evidence="3">The sequence shown here is derived from an EMBL/GenBank/DDBJ whole genome shotgun (WGS) entry which is preliminary data.</text>
</comment>
<feature type="signal peptide" evidence="2">
    <location>
        <begin position="1"/>
        <end position="25"/>
    </location>
</feature>
<name>A0A1R0H728_9FUNG</name>
<gene>
    <name evidence="3" type="ORF">AYI68_g836</name>
</gene>
<keyword evidence="4" id="KW-1185">Reference proteome</keyword>
<feature type="region of interest" description="Disordered" evidence="1">
    <location>
        <begin position="43"/>
        <end position="66"/>
    </location>
</feature>
<keyword evidence="2" id="KW-0732">Signal</keyword>
<evidence type="ECO:0000256" key="1">
    <source>
        <dbReference type="SAM" id="MobiDB-lite"/>
    </source>
</evidence>
<evidence type="ECO:0000256" key="2">
    <source>
        <dbReference type="SAM" id="SignalP"/>
    </source>
</evidence>
<accession>A0A1R0H728</accession>
<protein>
    <submittedName>
        <fullName evidence="3">Uncharacterized protein</fullName>
    </submittedName>
</protein>
<dbReference type="EMBL" id="LSSL01000278">
    <property type="protein sequence ID" value="OLY84990.1"/>
    <property type="molecule type" value="Genomic_DNA"/>
</dbReference>
<dbReference type="AlphaFoldDB" id="A0A1R0H728"/>
<proteinExistence type="predicted"/>